<evidence type="ECO:0000313" key="5">
    <source>
        <dbReference type="Proteomes" id="UP000184147"/>
    </source>
</evidence>
<evidence type="ECO:0000256" key="1">
    <source>
        <dbReference type="ARBA" id="ARBA00022729"/>
    </source>
</evidence>
<evidence type="ECO:0000259" key="3">
    <source>
        <dbReference type="PROSITE" id="PS51688"/>
    </source>
</evidence>
<sequence length="638" mass="67647">MKSTLYSMLGVLLLGGTSFAQNNTVLRTSDPAPSFGNVFVGFGSGNNVSNVASTINGLNVFVGFQSGFNANATLGSNTENSRNTFLGAFSGFNNTTGSDNVFLGNRAGYLNTTGSNNVSIKSVRDLNSSPNVMTGNNNTMVGFLTGDRLTSGSNNSLFGQGAGRNLQSGNDNVFLGTLAGSGAQSTTNNICIGNGANQMAILGTNNIFIGTTAAQNLNNGAGNTIIGLNSGENLTAGSFNTFLGRVQIPTTTPNLSNTVVIANGGGDQRFYSSPNGNVGLSLGNNVIPANRLVINATGNGSVANTMGLRFSGIINTNFNPLPATSNRRVLSVNNDGDVILVDDIGGGVNQSCATAGFLTVNSNTANQLACSQVFDNGVGVGVGFSSIPTDPNFFNYNFNSSFYTNYEGAIVHNQGKVVFHVNGNARATGVFTTSDQKFKKDIKPIENALSLVEKIEGKTYLWNQEAFKDRNFDGGGHSGFIAQELEKVLPHVVATQPNGEKAVNYIEVIPYLVEAIKEQQAQIREQKLMIEELTNKITTDLKEEFRAVDQLSTSKIVSVSPNPSNRDIQVYLTIPSNVEQASLQIFDANGRLRAFFTIDERGNSIQKSLLKDNFGAGVYGVSLWINGKKADTQKIIFN</sequence>
<gene>
    <name evidence="4" type="ORF">SAMN05444377_11263</name>
</gene>
<name>A0A1M5CMH4_9FLAO</name>
<protein>
    <submittedName>
        <fullName evidence="4">Por secretion system C-terminal sorting domain-containing protein</fullName>
    </submittedName>
</protein>
<evidence type="ECO:0000256" key="2">
    <source>
        <dbReference type="SAM" id="SignalP"/>
    </source>
</evidence>
<dbReference type="Proteomes" id="UP000184147">
    <property type="component" value="Unassembled WGS sequence"/>
</dbReference>
<reference evidence="4 5" key="1">
    <citation type="submission" date="2016-11" db="EMBL/GenBank/DDBJ databases">
        <authorList>
            <person name="Jaros S."/>
            <person name="Januszkiewicz K."/>
            <person name="Wedrychowicz H."/>
        </authorList>
    </citation>
    <scope>NUCLEOTIDE SEQUENCE [LARGE SCALE GENOMIC DNA]</scope>
    <source>
        <strain evidence="4 5">DSM 25660</strain>
    </source>
</reference>
<feature type="signal peptide" evidence="2">
    <location>
        <begin position="1"/>
        <end position="20"/>
    </location>
</feature>
<dbReference type="InterPro" id="IPR030392">
    <property type="entry name" value="S74_ICA"/>
</dbReference>
<evidence type="ECO:0000313" key="4">
    <source>
        <dbReference type="EMBL" id="SHF55928.1"/>
    </source>
</evidence>
<dbReference type="Pfam" id="PF13884">
    <property type="entry name" value="Peptidase_S74"/>
    <property type="match status" value="1"/>
</dbReference>
<dbReference type="Gene3D" id="1.10.10.10">
    <property type="entry name" value="Winged helix-like DNA-binding domain superfamily/Winged helix DNA-binding domain"/>
    <property type="match status" value="1"/>
</dbReference>
<dbReference type="RefSeq" id="WP_083544893.1">
    <property type="nucleotide sequence ID" value="NZ_FQVQ01000012.1"/>
</dbReference>
<dbReference type="EMBL" id="FQVQ01000012">
    <property type="protein sequence ID" value="SHF55928.1"/>
    <property type="molecule type" value="Genomic_DNA"/>
</dbReference>
<dbReference type="OrthoDB" id="1316648at2"/>
<organism evidence="4 5">
    <name type="scientific">Flavobacterium fontis</name>
    <dbReference type="NCBI Taxonomy" id="1124188"/>
    <lineage>
        <taxon>Bacteria</taxon>
        <taxon>Pseudomonadati</taxon>
        <taxon>Bacteroidota</taxon>
        <taxon>Flavobacteriia</taxon>
        <taxon>Flavobacteriales</taxon>
        <taxon>Flavobacteriaceae</taxon>
        <taxon>Flavobacterium</taxon>
    </lineage>
</organism>
<feature type="domain" description="Peptidase S74" evidence="3">
    <location>
        <begin position="434"/>
        <end position="530"/>
    </location>
</feature>
<dbReference type="NCBIfam" id="TIGR04183">
    <property type="entry name" value="Por_Secre_tail"/>
    <property type="match status" value="1"/>
</dbReference>
<dbReference type="PROSITE" id="PS51688">
    <property type="entry name" value="ICA"/>
    <property type="match status" value="1"/>
</dbReference>
<proteinExistence type="predicted"/>
<keyword evidence="5" id="KW-1185">Reference proteome</keyword>
<dbReference type="STRING" id="1124188.SAMN05444377_11263"/>
<feature type="chain" id="PRO_5012793290" evidence="2">
    <location>
        <begin position="21"/>
        <end position="638"/>
    </location>
</feature>
<keyword evidence="1 2" id="KW-0732">Signal</keyword>
<dbReference type="AlphaFoldDB" id="A0A1M5CMH4"/>
<dbReference type="InterPro" id="IPR026444">
    <property type="entry name" value="Secre_tail"/>
</dbReference>
<accession>A0A1M5CMH4</accession>
<dbReference type="InterPro" id="IPR036388">
    <property type="entry name" value="WH-like_DNA-bd_sf"/>
</dbReference>